<organism evidence="3 4">
    <name type="scientific">Homarus americanus</name>
    <name type="common">American lobster</name>
    <dbReference type="NCBI Taxonomy" id="6706"/>
    <lineage>
        <taxon>Eukaryota</taxon>
        <taxon>Metazoa</taxon>
        <taxon>Ecdysozoa</taxon>
        <taxon>Arthropoda</taxon>
        <taxon>Crustacea</taxon>
        <taxon>Multicrustacea</taxon>
        <taxon>Malacostraca</taxon>
        <taxon>Eumalacostraca</taxon>
        <taxon>Eucarida</taxon>
        <taxon>Decapoda</taxon>
        <taxon>Pleocyemata</taxon>
        <taxon>Astacidea</taxon>
        <taxon>Nephropoidea</taxon>
        <taxon>Nephropidae</taxon>
        <taxon>Homarus</taxon>
    </lineage>
</organism>
<feature type="compositionally biased region" description="Low complexity" evidence="2">
    <location>
        <begin position="121"/>
        <end position="134"/>
    </location>
</feature>
<feature type="region of interest" description="Disordered" evidence="2">
    <location>
        <begin position="27"/>
        <end position="46"/>
    </location>
</feature>
<keyword evidence="4" id="KW-1185">Reference proteome</keyword>
<dbReference type="PANTHER" id="PTHR47501">
    <property type="entry name" value="TRANSPOSASE-RELATED"/>
    <property type="match status" value="1"/>
</dbReference>
<evidence type="ECO:0000256" key="2">
    <source>
        <dbReference type="SAM" id="MobiDB-lite"/>
    </source>
</evidence>
<dbReference type="GO" id="GO:0005634">
    <property type="term" value="C:nucleus"/>
    <property type="evidence" value="ECO:0007669"/>
    <property type="project" value="UniProtKB-SubCell"/>
</dbReference>
<feature type="compositionally biased region" description="Low complexity" evidence="2">
    <location>
        <begin position="30"/>
        <end position="44"/>
    </location>
</feature>
<gene>
    <name evidence="3" type="primary">Pepd-L3</name>
    <name evidence="3" type="ORF">Hamer_G016323</name>
</gene>
<proteinExistence type="predicted"/>
<dbReference type="AlphaFoldDB" id="A0A8J5JNY6"/>
<accession>A0A8J5JNY6</accession>
<evidence type="ECO:0000313" key="4">
    <source>
        <dbReference type="Proteomes" id="UP000747542"/>
    </source>
</evidence>
<dbReference type="InterPro" id="IPR036388">
    <property type="entry name" value="WH-like_DNA-bd_sf"/>
</dbReference>
<feature type="region of interest" description="Disordered" evidence="2">
    <location>
        <begin position="1"/>
        <end position="21"/>
    </location>
</feature>
<feature type="region of interest" description="Disordered" evidence="2">
    <location>
        <begin position="108"/>
        <end position="146"/>
    </location>
</feature>
<sequence length="460" mass="51367">MEGEDVFVPPDDAGPGGPVDRVEEPAVAVSETAQAEGQAQESQSPWPHLDDYFVLKSRDKRNANILYFQCVICQPKETTIKGQATSLYNLKSHVKRKHPAHAIQFEERIKAGSSRGKHRQSSGSGASSRSSSQSLQPPAKKPRQPTIDEAFGQSAAGTGVRQSVVDKRIVDLFVCNMLPLHVVESPTFVSLIKTLNPSKTSMSRRTLGRRILASHKQLEEYLRRLKLYKFIALLYGITQSQESRSHRSLKSKAQNLVKTWLEAGSKEVLTDVAFLDFIEYIEKKATYSLELIDAIKTTFASHNTKASSSLLPDHLWSFFELVLVESNPMETSQATRISIITLHGVGLSNGEIARRIGVSKNTVALWIKRFEDTGTTMDQPRSGRPRCTSSEQDEAITAALHADPSATATSIREQHGIRCSPQTIRNRSRGKKSRELGLKKRKDYAGKHLWDNFWCSKEIR</sequence>
<evidence type="ECO:0000256" key="1">
    <source>
        <dbReference type="ARBA" id="ARBA00004123"/>
    </source>
</evidence>
<comment type="caution">
    <text evidence="3">The sequence shown here is derived from an EMBL/GenBank/DDBJ whole genome shotgun (WGS) entry which is preliminary data.</text>
</comment>
<dbReference type="InterPro" id="IPR009057">
    <property type="entry name" value="Homeodomain-like_sf"/>
</dbReference>
<dbReference type="Proteomes" id="UP000747542">
    <property type="component" value="Unassembled WGS sequence"/>
</dbReference>
<feature type="region of interest" description="Disordered" evidence="2">
    <location>
        <begin position="405"/>
        <end position="435"/>
    </location>
</feature>
<dbReference type="PANTHER" id="PTHR47501:SF5">
    <property type="entry name" value="HAT C-TERMINAL DIMERISATION DOMAIN-CONTAINING PROTEIN"/>
    <property type="match status" value="1"/>
</dbReference>
<feature type="compositionally biased region" description="Low complexity" evidence="2">
    <location>
        <begin position="1"/>
        <end position="13"/>
    </location>
</feature>
<dbReference type="EMBL" id="JAHLQT010029607">
    <property type="protein sequence ID" value="KAG7161265.1"/>
    <property type="molecule type" value="Genomic_DNA"/>
</dbReference>
<reference evidence="3" key="1">
    <citation type="journal article" date="2021" name="Sci. Adv.">
        <title>The American lobster genome reveals insights on longevity, neural, and immune adaptations.</title>
        <authorList>
            <person name="Polinski J.M."/>
            <person name="Zimin A.V."/>
            <person name="Clark K.F."/>
            <person name="Kohn A.B."/>
            <person name="Sadowski N."/>
            <person name="Timp W."/>
            <person name="Ptitsyn A."/>
            <person name="Khanna P."/>
            <person name="Romanova D.Y."/>
            <person name="Williams P."/>
            <person name="Greenwood S.J."/>
            <person name="Moroz L.L."/>
            <person name="Walt D.R."/>
            <person name="Bodnar A.G."/>
        </authorList>
    </citation>
    <scope>NUCLEOTIDE SEQUENCE</scope>
    <source>
        <strain evidence="3">GMGI-L3</strain>
    </source>
</reference>
<dbReference type="Gene3D" id="1.10.10.10">
    <property type="entry name" value="Winged helix-like DNA-binding domain superfamily/Winged helix DNA-binding domain"/>
    <property type="match status" value="1"/>
</dbReference>
<comment type="subcellular location">
    <subcellularLocation>
        <location evidence="1">Nucleus</location>
    </subcellularLocation>
</comment>
<dbReference type="Pfam" id="PF13565">
    <property type="entry name" value="HTH_32"/>
    <property type="match status" value="1"/>
</dbReference>
<protein>
    <submittedName>
        <fullName evidence="3">Putative xaa-Pro dipeptidase-like 3</fullName>
    </submittedName>
</protein>
<evidence type="ECO:0000313" key="3">
    <source>
        <dbReference type="EMBL" id="KAG7161265.1"/>
    </source>
</evidence>
<dbReference type="SUPFAM" id="SSF140996">
    <property type="entry name" value="Hermes dimerisation domain"/>
    <property type="match status" value="1"/>
</dbReference>
<name>A0A8J5JNY6_HOMAM</name>
<dbReference type="SUPFAM" id="SSF46689">
    <property type="entry name" value="Homeodomain-like"/>
    <property type="match status" value="1"/>
</dbReference>